<evidence type="ECO:0000313" key="5">
    <source>
        <dbReference type="Proteomes" id="UP000677265"/>
    </source>
</evidence>
<keyword evidence="1" id="KW-1133">Transmembrane helix</keyword>
<dbReference type="RefSeq" id="WP_213140899.1">
    <property type="nucleotide sequence ID" value="NZ_JAGYPE020000012.1"/>
</dbReference>
<organism evidence="3">
    <name type="scientific">Neobacillus citreus</name>
    <dbReference type="NCBI Taxonomy" id="2833578"/>
    <lineage>
        <taxon>Bacteria</taxon>
        <taxon>Bacillati</taxon>
        <taxon>Bacillota</taxon>
        <taxon>Bacilli</taxon>
        <taxon>Bacillales</taxon>
        <taxon>Bacillaceae</taxon>
        <taxon>Neobacillus</taxon>
    </lineage>
</organism>
<accession>A0A942Y887</accession>
<dbReference type="PROSITE" id="PS51257">
    <property type="entry name" value="PROKAR_LIPOPROTEIN"/>
    <property type="match status" value="1"/>
</dbReference>
<dbReference type="Pfam" id="PF14257">
    <property type="entry name" value="DUF4349"/>
    <property type="match status" value="1"/>
</dbReference>
<name>A0A942Y887_9BACI</name>
<keyword evidence="5" id="KW-1185">Reference proteome</keyword>
<proteinExistence type="predicted"/>
<dbReference type="EMBL" id="JAGYPE010000001">
    <property type="protein sequence ID" value="MBS4180998.1"/>
    <property type="molecule type" value="Genomic_DNA"/>
</dbReference>
<dbReference type="Proteomes" id="UP000677265">
    <property type="component" value="Unassembled WGS sequence"/>
</dbReference>
<evidence type="ECO:0000313" key="4">
    <source>
        <dbReference type="EMBL" id="MCH6265721.1"/>
    </source>
</evidence>
<evidence type="ECO:0000259" key="2">
    <source>
        <dbReference type="Pfam" id="PF14257"/>
    </source>
</evidence>
<dbReference type="InterPro" id="IPR025645">
    <property type="entry name" value="DUF4349"/>
</dbReference>
<protein>
    <submittedName>
        <fullName evidence="3">DUF4349 domain-containing protein</fullName>
    </submittedName>
</protein>
<dbReference type="AlphaFoldDB" id="A0A942Y887"/>
<gene>
    <name evidence="4" type="ORF">KHB02_009250</name>
    <name evidence="3" type="ORF">KHB02_06260</name>
</gene>
<keyword evidence="1" id="KW-0472">Membrane</keyword>
<evidence type="ECO:0000256" key="1">
    <source>
        <dbReference type="SAM" id="Phobius"/>
    </source>
</evidence>
<evidence type="ECO:0000313" key="3">
    <source>
        <dbReference type="EMBL" id="MBS4180998.1"/>
    </source>
</evidence>
<feature type="domain" description="DUF4349" evidence="2">
    <location>
        <begin position="78"/>
        <end position="290"/>
    </location>
</feature>
<dbReference type="EMBL" id="JAGYPE020000012">
    <property type="protein sequence ID" value="MCH6265721.1"/>
    <property type="molecule type" value="Genomic_DNA"/>
</dbReference>
<reference evidence="3" key="1">
    <citation type="submission" date="2021-05" db="EMBL/GenBank/DDBJ databases">
        <title>Novel Bacillus species.</title>
        <authorList>
            <person name="Liu G."/>
        </authorList>
    </citation>
    <scope>NUCLEOTIDE SEQUENCE</scope>
    <source>
        <strain evidence="3 5">FJAT-50051</strain>
    </source>
</reference>
<feature type="transmembrane region" description="Helical" evidence="1">
    <location>
        <begin position="262"/>
        <end position="295"/>
    </location>
</feature>
<sequence length="305" mass="34383">MKKVIQLFIIFIMTLMVILTGCSSNNSKSESGKMNVENIAQMDSAGSGSAEKPSLSASDKSTANKAAETVSIEVQSKMVIYQADLELRVKKFDRTVRTFEEKAAQYGGYIAESNVARAGKEQISGHMMIRIPQKHFQDFLHDAEGQAVEVLQRNITGQDVTEEYVDLESRLKSKRVVEERLLSFMNGAVKTEDLLKISADLAAVQEEIETIQGKMKYLENQTSFSTVNITLYENKIVVPDIEKDKLNTWEKTKKQFMKSTNLLLSFFSGLVVFIFGNMPIIILFIILAAVGIVIYKKRKQQRNRD</sequence>
<comment type="caution">
    <text evidence="3">The sequence shown here is derived from an EMBL/GenBank/DDBJ whole genome shotgun (WGS) entry which is preliminary data.</text>
</comment>
<keyword evidence="1" id="KW-0812">Transmembrane</keyword>